<evidence type="ECO:0000313" key="3">
    <source>
        <dbReference type="EMBL" id="KIJ89736.1"/>
    </source>
</evidence>
<keyword evidence="2" id="KW-0732">Signal</keyword>
<evidence type="ECO:0000256" key="1">
    <source>
        <dbReference type="SAM" id="MobiDB-lite"/>
    </source>
</evidence>
<dbReference type="HOGENOM" id="CLU_790039_0_0_1"/>
<accession>A0A0C9WWN1</accession>
<sequence>MYVIGLCTSFLGLITLPQPTPTTATTKSVSKPIAKAASKEVAQSNLCPHRKPSIEIVEDEDKDNDRQQKKFLSSDALHILERADGSDNPDDGDDDDMPGLVTDSDCTDDEGDEDEQMEECKESAEEELKCLSKDWNSPIYVFFKQTPSIEYINNRCVHVFECIAKGCKGRGNGHYVRHYLDTTDAKSMSNLCKHAKNCWSEVVVAAVDGTKNVNVAQEAIQNLKNVDSSITVVFKRVSKEKVTYSHRQDTKTEAWAEIIRWVAESKRPFQVIVKMLQENDGTLSFATNAWMSPNHKAYVAITVHFEHEGIPISTLLDLVDVAKSHSGVNLVTAFAQVLEEFGISDKVLSKL</sequence>
<keyword evidence="4" id="KW-1185">Reference proteome</keyword>
<feature type="chain" id="PRO_5002216361" evidence="2">
    <location>
        <begin position="25"/>
        <end position="351"/>
    </location>
</feature>
<dbReference type="OrthoDB" id="2677917at2759"/>
<dbReference type="SUPFAM" id="SSF53098">
    <property type="entry name" value="Ribonuclease H-like"/>
    <property type="match status" value="1"/>
</dbReference>
<reference evidence="4" key="2">
    <citation type="submission" date="2015-01" db="EMBL/GenBank/DDBJ databases">
        <title>Evolutionary Origins and Diversification of the Mycorrhizal Mutualists.</title>
        <authorList>
            <consortium name="DOE Joint Genome Institute"/>
            <consortium name="Mycorrhizal Genomics Consortium"/>
            <person name="Kohler A."/>
            <person name="Kuo A."/>
            <person name="Nagy L.G."/>
            <person name="Floudas D."/>
            <person name="Copeland A."/>
            <person name="Barry K.W."/>
            <person name="Cichocki N."/>
            <person name="Veneault-Fourrey C."/>
            <person name="LaButti K."/>
            <person name="Lindquist E.A."/>
            <person name="Lipzen A."/>
            <person name="Lundell T."/>
            <person name="Morin E."/>
            <person name="Murat C."/>
            <person name="Riley R."/>
            <person name="Ohm R."/>
            <person name="Sun H."/>
            <person name="Tunlid A."/>
            <person name="Henrissat B."/>
            <person name="Grigoriev I.V."/>
            <person name="Hibbett D.S."/>
            <person name="Martin F."/>
        </authorList>
    </citation>
    <scope>NUCLEOTIDE SEQUENCE [LARGE SCALE GENOMIC DNA]</scope>
    <source>
        <strain evidence="4">LaAM-08-1</strain>
    </source>
</reference>
<feature type="region of interest" description="Disordered" evidence="1">
    <location>
        <begin position="80"/>
        <end position="116"/>
    </location>
</feature>
<dbReference type="AlphaFoldDB" id="A0A0C9WWN1"/>
<evidence type="ECO:0000313" key="4">
    <source>
        <dbReference type="Proteomes" id="UP000054477"/>
    </source>
</evidence>
<dbReference type="Proteomes" id="UP000054477">
    <property type="component" value="Unassembled WGS sequence"/>
</dbReference>
<name>A0A0C9WWN1_9AGAR</name>
<feature type="signal peptide" evidence="2">
    <location>
        <begin position="1"/>
        <end position="24"/>
    </location>
</feature>
<organism evidence="3 4">
    <name type="scientific">Laccaria amethystina LaAM-08-1</name>
    <dbReference type="NCBI Taxonomy" id="1095629"/>
    <lineage>
        <taxon>Eukaryota</taxon>
        <taxon>Fungi</taxon>
        <taxon>Dikarya</taxon>
        <taxon>Basidiomycota</taxon>
        <taxon>Agaricomycotina</taxon>
        <taxon>Agaricomycetes</taxon>
        <taxon>Agaricomycetidae</taxon>
        <taxon>Agaricales</taxon>
        <taxon>Agaricineae</taxon>
        <taxon>Hydnangiaceae</taxon>
        <taxon>Laccaria</taxon>
    </lineage>
</organism>
<evidence type="ECO:0000256" key="2">
    <source>
        <dbReference type="SAM" id="SignalP"/>
    </source>
</evidence>
<proteinExistence type="predicted"/>
<protein>
    <submittedName>
        <fullName evidence="3">Uncharacterized protein</fullName>
    </submittedName>
</protein>
<feature type="compositionally biased region" description="Acidic residues" evidence="1">
    <location>
        <begin position="87"/>
        <end position="97"/>
    </location>
</feature>
<dbReference type="EMBL" id="KN839464">
    <property type="protein sequence ID" value="KIJ89736.1"/>
    <property type="molecule type" value="Genomic_DNA"/>
</dbReference>
<dbReference type="InterPro" id="IPR012337">
    <property type="entry name" value="RNaseH-like_sf"/>
</dbReference>
<reference evidence="3 4" key="1">
    <citation type="submission" date="2014-04" db="EMBL/GenBank/DDBJ databases">
        <authorList>
            <consortium name="DOE Joint Genome Institute"/>
            <person name="Kuo A."/>
            <person name="Kohler A."/>
            <person name="Nagy L.G."/>
            <person name="Floudas D."/>
            <person name="Copeland A."/>
            <person name="Barry K.W."/>
            <person name="Cichocki N."/>
            <person name="Veneault-Fourrey C."/>
            <person name="LaButti K."/>
            <person name="Lindquist E.A."/>
            <person name="Lipzen A."/>
            <person name="Lundell T."/>
            <person name="Morin E."/>
            <person name="Murat C."/>
            <person name="Sun H."/>
            <person name="Tunlid A."/>
            <person name="Henrissat B."/>
            <person name="Grigoriev I.V."/>
            <person name="Hibbett D.S."/>
            <person name="Martin F."/>
            <person name="Nordberg H.P."/>
            <person name="Cantor M.N."/>
            <person name="Hua S.X."/>
        </authorList>
    </citation>
    <scope>NUCLEOTIDE SEQUENCE [LARGE SCALE GENOMIC DNA]</scope>
    <source>
        <strain evidence="3 4">LaAM-08-1</strain>
    </source>
</reference>
<gene>
    <name evidence="3" type="ORF">K443DRAFT_15827</name>
</gene>
<feature type="compositionally biased region" description="Acidic residues" evidence="1">
    <location>
        <begin position="105"/>
        <end position="116"/>
    </location>
</feature>